<dbReference type="Gene3D" id="3.40.50.1820">
    <property type="entry name" value="alpha/beta hydrolase"/>
    <property type="match status" value="1"/>
</dbReference>
<dbReference type="Pfam" id="PF12697">
    <property type="entry name" value="Abhydrolase_6"/>
    <property type="match status" value="1"/>
</dbReference>
<gene>
    <name evidence="2" type="ORF">NW766_008729</name>
</gene>
<dbReference type="InterPro" id="IPR052897">
    <property type="entry name" value="Sec-Metab_Biosynth_Hydrolase"/>
</dbReference>
<dbReference type="OrthoDB" id="408373at2759"/>
<proteinExistence type="predicted"/>
<name>A0A9W8PJY5_9HYPO</name>
<dbReference type="SUPFAM" id="SSF53474">
    <property type="entry name" value="alpha/beta-Hydrolases"/>
    <property type="match status" value="1"/>
</dbReference>
<organism evidence="2 3">
    <name type="scientific">Fusarium irregulare</name>
    <dbReference type="NCBI Taxonomy" id="2494466"/>
    <lineage>
        <taxon>Eukaryota</taxon>
        <taxon>Fungi</taxon>
        <taxon>Dikarya</taxon>
        <taxon>Ascomycota</taxon>
        <taxon>Pezizomycotina</taxon>
        <taxon>Sordariomycetes</taxon>
        <taxon>Hypocreomycetidae</taxon>
        <taxon>Hypocreales</taxon>
        <taxon>Nectriaceae</taxon>
        <taxon>Fusarium</taxon>
        <taxon>Fusarium incarnatum-equiseti species complex</taxon>
    </lineage>
</organism>
<dbReference type="EMBL" id="JAPDHF010000013">
    <property type="protein sequence ID" value="KAJ4009609.1"/>
    <property type="molecule type" value="Genomic_DNA"/>
</dbReference>
<keyword evidence="3" id="KW-1185">Reference proteome</keyword>
<comment type="caution">
    <text evidence="2">The sequence shown here is derived from an EMBL/GenBank/DDBJ whole genome shotgun (WGS) entry which is preliminary data.</text>
</comment>
<sequence length="270" mass="29261">MRASILPTILAVPGAWHTVESFDTVKQIFTERNYDFVSQNAPGIVNANSTVTEDAASLRTNLLEPLVEAGKDVIVMMHSYGGMYGSQAVQGLSKREREQSGKEGGVVSLVYVSAVTPLEGQSTLDMMGTDAQHLPSWVDYNGFQDIGFQINQNFNQQEDTGFVTFTGAKEVMYHDIPDDVASHYISLLQPQSLNSMNTPVTYSPLTDPNFEGTAGYVLCGADRVVPLAGQEQYAAIGGIKRTILVDQASHAFFATAPNDTVDAVLELSQI</sequence>
<protein>
    <recommendedName>
        <fullName evidence="1">AB hydrolase-1 domain-containing protein</fullName>
    </recommendedName>
</protein>
<feature type="domain" description="AB hydrolase-1" evidence="1">
    <location>
        <begin position="9"/>
        <end position="262"/>
    </location>
</feature>
<evidence type="ECO:0000313" key="2">
    <source>
        <dbReference type="EMBL" id="KAJ4009609.1"/>
    </source>
</evidence>
<dbReference type="Proteomes" id="UP001152130">
    <property type="component" value="Unassembled WGS sequence"/>
</dbReference>
<dbReference type="PANTHER" id="PTHR37017">
    <property type="entry name" value="AB HYDROLASE-1 DOMAIN-CONTAINING PROTEIN-RELATED"/>
    <property type="match status" value="1"/>
</dbReference>
<dbReference type="PANTHER" id="PTHR37017:SF13">
    <property type="entry name" value="AB HYDROLASE-1 DOMAIN-CONTAINING PROTEIN"/>
    <property type="match status" value="1"/>
</dbReference>
<reference evidence="2" key="1">
    <citation type="submission" date="2022-10" db="EMBL/GenBank/DDBJ databases">
        <title>Fusarium specimens isolated from Avocado Roots.</title>
        <authorList>
            <person name="Stajich J."/>
            <person name="Roper C."/>
            <person name="Heimlech-Rivalta G."/>
        </authorList>
    </citation>
    <scope>NUCLEOTIDE SEQUENCE</scope>
    <source>
        <strain evidence="2">CF00143</strain>
    </source>
</reference>
<dbReference type="InterPro" id="IPR029058">
    <property type="entry name" value="AB_hydrolase_fold"/>
</dbReference>
<evidence type="ECO:0000259" key="1">
    <source>
        <dbReference type="Pfam" id="PF12697"/>
    </source>
</evidence>
<accession>A0A9W8PJY5</accession>
<dbReference type="AlphaFoldDB" id="A0A9W8PJY5"/>
<dbReference type="InterPro" id="IPR000073">
    <property type="entry name" value="AB_hydrolase_1"/>
</dbReference>
<evidence type="ECO:0000313" key="3">
    <source>
        <dbReference type="Proteomes" id="UP001152130"/>
    </source>
</evidence>